<dbReference type="InterPro" id="IPR002528">
    <property type="entry name" value="MATE_fam"/>
</dbReference>
<keyword evidence="2" id="KW-0472">Membrane</keyword>
<keyword evidence="4" id="KW-1185">Reference proteome</keyword>
<keyword evidence="2" id="KW-1133">Transmembrane helix</keyword>
<dbReference type="AlphaFoldDB" id="A0A9W8IPH8"/>
<comment type="caution">
    <text evidence="3">The sequence shown here is derived from an EMBL/GenBank/DDBJ whole genome shotgun (WGS) entry which is preliminary data.</text>
</comment>
<evidence type="ECO:0000313" key="4">
    <source>
        <dbReference type="Proteomes" id="UP001140074"/>
    </source>
</evidence>
<feature type="transmembrane region" description="Helical" evidence="2">
    <location>
        <begin position="331"/>
        <end position="351"/>
    </location>
</feature>
<feature type="transmembrane region" description="Helical" evidence="2">
    <location>
        <begin position="63"/>
        <end position="89"/>
    </location>
</feature>
<protein>
    <submittedName>
        <fullName evidence="3">Ethionine resistance protein</fullName>
    </submittedName>
</protein>
<organism evidence="3 4">
    <name type="scientific">Coemansia aciculifera</name>
    <dbReference type="NCBI Taxonomy" id="417176"/>
    <lineage>
        <taxon>Eukaryota</taxon>
        <taxon>Fungi</taxon>
        <taxon>Fungi incertae sedis</taxon>
        <taxon>Zoopagomycota</taxon>
        <taxon>Kickxellomycotina</taxon>
        <taxon>Kickxellomycetes</taxon>
        <taxon>Kickxellales</taxon>
        <taxon>Kickxellaceae</taxon>
        <taxon>Coemansia</taxon>
    </lineage>
</organism>
<dbReference type="Pfam" id="PF01554">
    <property type="entry name" value="MatE"/>
    <property type="match status" value="2"/>
</dbReference>
<proteinExistence type="inferred from homology"/>
<accession>A0A9W8IPH8</accession>
<feature type="transmembrane region" description="Helical" evidence="2">
    <location>
        <begin position="210"/>
        <end position="232"/>
    </location>
</feature>
<gene>
    <name evidence="3" type="primary">ERC1_2</name>
    <name evidence="3" type="ORF">GGH94_002180</name>
</gene>
<dbReference type="EMBL" id="JANBUY010000058">
    <property type="protein sequence ID" value="KAJ2865489.1"/>
    <property type="molecule type" value="Genomic_DNA"/>
</dbReference>
<comment type="similarity">
    <text evidence="1">Belongs to the multi antimicrobial extrusion (MATE) (TC 2.A.66.1) family.</text>
</comment>
<dbReference type="PANTHER" id="PTHR11206">
    <property type="entry name" value="MULTIDRUG RESISTANCE PROTEIN"/>
    <property type="match status" value="1"/>
</dbReference>
<feature type="transmembrane region" description="Helical" evidence="2">
    <location>
        <begin position="110"/>
        <end position="129"/>
    </location>
</feature>
<reference evidence="3" key="1">
    <citation type="submission" date="2022-07" db="EMBL/GenBank/DDBJ databases">
        <title>Phylogenomic reconstructions and comparative analyses of Kickxellomycotina fungi.</title>
        <authorList>
            <person name="Reynolds N.K."/>
            <person name="Stajich J.E."/>
            <person name="Barry K."/>
            <person name="Grigoriev I.V."/>
            <person name="Crous P."/>
            <person name="Smith M.E."/>
        </authorList>
    </citation>
    <scope>NUCLEOTIDE SEQUENCE</scope>
    <source>
        <strain evidence="3">RSA 476</strain>
    </source>
</reference>
<dbReference type="NCBIfam" id="TIGR00797">
    <property type="entry name" value="matE"/>
    <property type="match status" value="1"/>
</dbReference>
<keyword evidence="2" id="KW-0812">Transmembrane</keyword>
<evidence type="ECO:0000256" key="2">
    <source>
        <dbReference type="SAM" id="Phobius"/>
    </source>
</evidence>
<dbReference type="GO" id="GO:0015297">
    <property type="term" value="F:antiporter activity"/>
    <property type="evidence" value="ECO:0007669"/>
    <property type="project" value="InterPro"/>
</dbReference>
<dbReference type="GO" id="GO:0016020">
    <property type="term" value="C:membrane"/>
    <property type="evidence" value="ECO:0007669"/>
    <property type="project" value="InterPro"/>
</dbReference>
<evidence type="ECO:0000313" key="3">
    <source>
        <dbReference type="EMBL" id="KAJ2865489.1"/>
    </source>
</evidence>
<feature type="transmembrane region" description="Helical" evidence="2">
    <location>
        <begin position="429"/>
        <end position="451"/>
    </location>
</feature>
<feature type="transmembrane region" description="Helical" evidence="2">
    <location>
        <begin position="404"/>
        <end position="423"/>
    </location>
</feature>
<dbReference type="Proteomes" id="UP001140074">
    <property type="component" value="Unassembled WGS sequence"/>
</dbReference>
<dbReference type="GO" id="GO:0042910">
    <property type="term" value="F:xenobiotic transmembrane transporter activity"/>
    <property type="evidence" value="ECO:0007669"/>
    <property type="project" value="InterPro"/>
</dbReference>
<feature type="transmembrane region" description="Helical" evidence="2">
    <location>
        <begin position="178"/>
        <end position="198"/>
    </location>
</feature>
<sequence length="471" mass="51161">MPSREETRPLQAMTNTARNSVSRELLWLGTASAPLIGSYYLHYSFGFLNLLSLGTWGSKALSAYALANMTCAILAFAPATGVASALDTLCTASFAHYGGGREAGLYLQRGLASITLWYCVVLATVEFLLPSIYALLSQQADLAQSATEYMRILSLGLWPWMAFECLKRYTQANAYMHLPAMALAAVVPLHLLNHWLFVWRQPDDVLFTTVAWITVVSYWAMFLGLATCTLIWSELRLAWSMPTLKRLVSARFFSLAVPAMIEACGEYMAFEFMTLFATYLGPTSLAAQAIAFNSMSMVYQLPHAVGGAAAVRIGRLLGQGDSAGAKFAAKVLVIGGLVYSTLGALFFAVFGCQWVELYTRDEDVLAVARRLIAVVVLIEWTDATRGIVPGILRGMGRQRQAASINIAAYYLGVLPLATLTVLGLGKGIIGLWVAFALGMSVLSGLYIAAVITTDWDEEVELCATRIASHVS</sequence>
<evidence type="ECO:0000256" key="1">
    <source>
        <dbReference type="ARBA" id="ARBA00010199"/>
    </source>
</evidence>
<name>A0A9W8IPH8_9FUNG</name>